<dbReference type="Proteomes" id="UP000239480">
    <property type="component" value="Unassembled WGS sequence"/>
</dbReference>
<dbReference type="EMBL" id="PVTD01000005">
    <property type="protein sequence ID" value="PRY23161.1"/>
    <property type="molecule type" value="Genomic_DNA"/>
</dbReference>
<accession>A0A2T0RPS9</accession>
<protein>
    <submittedName>
        <fullName evidence="1">Uncharacterized protein</fullName>
    </submittedName>
</protein>
<name>A0A2T0RPS9_9RHOB</name>
<comment type="caution">
    <text evidence="1">The sequence shown here is derived from an EMBL/GenBank/DDBJ whole genome shotgun (WGS) entry which is preliminary data.</text>
</comment>
<reference evidence="1 2" key="1">
    <citation type="submission" date="2018-03" db="EMBL/GenBank/DDBJ databases">
        <title>Genomic Encyclopedia of Archaeal and Bacterial Type Strains, Phase II (KMG-II): from individual species to whole genera.</title>
        <authorList>
            <person name="Goeker M."/>
        </authorList>
    </citation>
    <scope>NUCLEOTIDE SEQUENCE [LARGE SCALE GENOMIC DNA]</scope>
    <source>
        <strain evidence="1 2">DSM 29328</strain>
    </source>
</reference>
<sequence>MSKDETIRELLKTIIEQQTQLQKTNNELVKRMNAVLAIYKAAGQ</sequence>
<evidence type="ECO:0000313" key="2">
    <source>
        <dbReference type="Proteomes" id="UP000239480"/>
    </source>
</evidence>
<dbReference type="AlphaFoldDB" id="A0A2T0RPS9"/>
<proteinExistence type="predicted"/>
<gene>
    <name evidence="1" type="ORF">CLV78_105215</name>
</gene>
<evidence type="ECO:0000313" key="1">
    <source>
        <dbReference type="EMBL" id="PRY23161.1"/>
    </source>
</evidence>
<organism evidence="1 2">
    <name type="scientific">Aliiruegeria haliotis</name>
    <dbReference type="NCBI Taxonomy" id="1280846"/>
    <lineage>
        <taxon>Bacteria</taxon>
        <taxon>Pseudomonadati</taxon>
        <taxon>Pseudomonadota</taxon>
        <taxon>Alphaproteobacteria</taxon>
        <taxon>Rhodobacterales</taxon>
        <taxon>Roseobacteraceae</taxon>
        <taxon>Aliiruegeria</taxon>
    </lineage>
</organism>
<keyword evidence="2" id="KW-1185">Reference proteome</keyword>